<dbReference type="EMBL" id="NAIA01000003">
    <property type="protein sequence ID" value="OWF65680.1"/>
    <property type="molecule type" value="Genomic_DNA"/>
</dbReference>
<feature type="transmembrane region" description="Helical" evidence="1">
    <location>
        <begin position="7"/>
        <end position="29"/>
    </location>
</feature>
<evidence type="ECO:0000256" key="1">
    <source>
        <dbReference type="SAM" id="Phobius"/>
    </source>
</evidence>
<keyword evidence="1" id="KW-0812">Transmembrane</keyword>
<evidence type="ECO:0000313" key="2">
    <source>
        <dbReference type="EMBL" id="OWF65680.1"/>
    </source>
</evidence>
<dbReference type="AlphaFoldDB" id="A0A210RXL3"/>
<comment type="caution">
    <text evidence="2">The sequence shown here is derived from an EMBL/GenBank/DDBJ whole genome shotgun (WGS) entry which is preliminary data.</text>
</comment>
<sequence length="82" mass="9467">MIDAYTFISLFLIFGACFGFVTYSKRHWFSEGPLKANDSDQTPSLKGRIFWITLCTLLWPIMALTGINTAWILFKRKRQSGK</sequence>
<name>A0A210RXL3_9BURK</name>
<keyword evidence="1" id="KW-1133">Transmembrane helix</keyword>
<gene>
    <name evidence="2" type="ORF">B6A14_07825</name>
</gene>
<proteinExistence type="predicted"/>
<reference evidence="2 3" key="1">
    <citation type="submission" date="2017-03" db="EMBL/GenBank/DDBJ databases">
        <title>New species Polynucleobacter sp. MWH-EgelM1-30-B4.</title>
        <authorList>
            <person name="Hahn M.W."/>
        </authorList>
    </citation>
    <scope>NUCLEOTIDE SEQUENCE [LARGE SCALE GENOMIC DNA]</scope>
    <source>
        <strain evidence="2 3">MWH-EgelM1-30-B4</strain>
    </source>
</reference>
<feature type="transmembrane region" description="Helical" evidence="1">
    <location>
        <begin position="49"/>
        <end position="74"/>
    </location>
</feature>
<dbReference type="Proteomes" id="UP000196880">
    <property type="component" value="Unassembled WGS sequence"/>
</dbReference>
<keyword evidence="3" id="KW-1185">Reference proteome</keyword>
<protein>
    <submittedName>
        <fullName evidence="2">Uncharacterized protein</fullName>
    </submittedName>
</protein>
<keyword evidence="1" id="KW-0472">Membrane</keyword>
<organism evidence="2 3">
    <name type="scientific">Polynucleobacter hirudinilacicola</name>
    <dbReference type="NCBI Taxonomy" id="1743166"/>
    <lineage>
        <taxon>Bacteria</taxon>
        <taxon>Pseudomonadati</taxon>
        <taxon>Pseudomonadota</taxon>
        <taxon>Betaproteobacteria</taxon>
        <taxon>Burkholderiales</taxon>
        <taxon>Burkholderiaceae</taxon>
        <taxon>Polynucleobacter</taxon>
    </lineage>
</organism>
<accession>A0A210RXL3</accession>
<evidence type="ECO:0000313" key="3">
    <source>
        <dbReference type="Proteomes" id="UP000196880"/>
    </source>
</evidence>